<dbReference type="EMBL" id="WIUZ02000002">
    <property type="protein sequence ID" value="KAF9790324.1"/>
    <property type="molecule type" value="Genomic_DNA"/>
</dbReference>
<evidence type="ECO:0000256" key="6">
    <source>
        <dbReference type="SAM" id="Phobius"/>
    </source>
</evidence>
<evidence type="ECO:0000259" key="8">
    <source>
        <dbReference type="Pfam" id="PF13850"/>
    </source>
</evidence>
<keyword evidence="4 6" id="KW-0472">Membrane</keyword>
<dbReference type="Proteomes" id="UP000736335">
    <property type="component" value="Unassembled WGS sequence"/>
</dbReference>
<comment type="caution">
    <text evidence="9">The sequence shown here is derived from an EMBL/GenBank/DDBJ whole genome shotgun (WGS) entry which is preliminary data.</text>
</comment>
<evidence type="ECO:0000313" key="9">
    <source>
        <dbReference type="EMBL" id="KAF9790324.1"/>
    </source>
</evidence>
<dbReference type="InterPro" id="IPR039542">
    <property type="entry name" value="Erv_N"/>
</dbReference>
<dbReference type="GO" id="GO:0006888">
    <property type="term" value="P:endoplasmic reticulum to Golgi vesicle-mediated transport"/>
    <property type="evidence" value="ECO:0007669"/>
    <property type="project" value="TreeGrafter"/>
</dbReference>
<protein>
    <submittedName>
        <fullName evidence="9">DUF1692-domain-containing protein</fullName>
    </submittedName>
</protein>
<dbReference type="OrthoDB" id="5541786at2759"/>
<keyword evidence="3 6" id="KW-1133">Transmembrane helix</keyword>
<feature type="region of interest" description="Disordered" evidence="5">
    <location>
        <begin position="425"/>
        <end position="511"/>
    </location>
</feature>
<dbReference type="GO" id="GO:0030134">
    <property type="term" value="C:COPII-coated ER to Golgi transport vesicle"/>
    <property type="evidence" value="ECO:0007669"/>
    <property type="project" value="TreeGrafter"/>
</dbReference>
<reference evidence="9" key="1">
    <citation type="journal article" date="2020" name="Nat. Commun.">
        <title>Large-scale genome sequencing of mycorrhizal fungi provides insights into the early evolution of symbiotic traits.</title>
        <authorList>
            <person name="Miyauchi S."/>
            <person name="Kiss E."/>
            <person name="Kuo A."/>
            <person name="Drula E."/>
            <person name="Kohler A."/>
            <person name="Sanchez-Garcia M."/>
            <person name="Morin E."/>
            <person name="Andreopoulos B."/>
            <person name="Barry K.W."/>
            <person name="Bonito G."/>
            <person name="Buee M."/>
            <person name="Carver A."/>
            <person name="Chen C."/>
            <person name="Cichocki N."/>
            <person name="Clum A."/>
            <person name="Culley D."/>
            <person name="Crous P.W."/>
            <person name="Fauchery L."/>
            <person name="Girlanda M."/>
            <person name="Hayes R.D."/>
            <person name="Keri Z."/>
            <person name="LaButti K."/>
            <person name="Lipzen A."/>
            <person name="Lombard V."/>
            <person name="Magnuson J."/>
            <person name="Maillard F."/>
            <person name="Murat C."/>
            <person name="Nolan M."/>
            <person name="Ohm R.A."/>
            <person name="Pangilinan J."/>
            <person name="Pereira M.F."/>
            <person name="Perotto S."/>
            <person name="Peter M."/>
            <person name="Pfister S."/>
            <person name="Riley R."/>
            <person name="Sitrit Y."/>
            <person name="Stielow J.B."/>
            <person name="Szollosi G."/>
            <person name="Zifcakova L."/>
            <person name="Stursova M."/>
            <person name="Spatafora J.W."/>
            <person name="Tedersoo L."/>
            <person name="Vaario L.M."/>
            <person name="Yamada A."/>
            <person name="Yan M."/>
            <person name="Wang P."/>
            <person name="Xu J."/>
            <person name="Bruns T."/>
            <person name="Baldrian P."/>
            <person name="Vilgalys R."/>
            <person name="Dunand C."/>
            <person name="Henrissat B."/>
            <person name="Grigoriev I.V."/>
            <person name="Hibbett D."/>
            <person name="Nagy L.G."/>
            <person name="Martin F.M."/>
        </authorList>
    </citation>
    <scope>NUCLEOTIDE SEQUENCE</scope>
    <source>
        <strain evidence="9">UH-Tt-Lm1</strain>
    </source>
</reference>
<gene>
    <name evidence="9" type="ORF">BJ322DRAFT_1117849</name>
</gene>
<feature type="compositionally biased region" description="Low complexity" evidence="5">
    <location>
        <begin position="465"/>
        <end position="483"/>
    </location>
</feature>
<evidence type="ECO:0000313" key="10">
    <source>
        <dbReference type="Proteomes" id="UP000736335"/>
    </source>
</evidence>
<evidence type="ECO:0000256" key="1">
    <source>
        <dbReference type="ARBA" id="ARBA00004370"/>
    </source>
</evidence>
<sequence>MAHQSEPETFIDKLEAVVPENLTRFDTFPKLPSTYKTRTDSRGFLTLLVSLLAFLLVLNDIGEYIWGWPDYEFSIDAENSSSMDINVDMVVNMPCGYLSVDLRDAVGDRLYLSNGFKRDGTLFDIGQATLLQEHTQALSVRQAIAQSRKSRGLLDTILRRDPPPFKPTYNYRPDGSACRIFGTVTVKKVTANLHVTTLGHGYTSRQHVDHSLMNLSHVITEFSFGPYFPDIAQPLDNSFELTHEPFIAYQYFLHVVPTTYIPPRSHPLRTNQYSVTHYTHQVDHGQGTPGIFFKFELDPLHIAIHQRSTTFGQFFIRCIGVVGGLFVCVSYAVRIGTKAIEVVTGTDPSSGLVPPTATKATGARSKWTGGDIRARGKVSDPVRVVQQGSGWVVEKDSPYGSPYNSPYLGASHSILVSPYLPNSPGTPSFGPPPSVTRSSFGPVSPVPPSSGTRSPSVNAPPPYSPQLSHTSPLLSHSTPSNPNDATAGTPLHNHFPPTPGPSDGFGDAKRV</sequence>
<keyword evidence="10" id="KW-1185">Reference proteome</keyword>
<dbReference type="InterPro" id="IPR045888">
    <property type="entry name" value="Erv"/>
</dbReference>
<proteinExistence type="predicted"/>
<evidence type="ECO:0000256" key="4">
    <source>
        <dbReference type="ARBA" id="ARBA00023136"/>
    </source>
</evidence>
<comment type="subcellular location">
    <subcellularLocation>
        <location evidence="1">Membrane</location>
    </subcellularLocation>
</comment>
<feature type="domain" description="Endoplasmic reticulum vesicle transporter N-terminal" evidence="8">
    <location>
        <begin position="22"/>
        <end position="109"/>
    </location>
</feature>
<evidence type="ECO:0000256" key="5">
    <source>
        <dbReference type="SAM" id="MobiDB-lite"/>
    </source>
</evidence>
<feature type="domain" description="Endoplasmic reticulum vesicle transporter C-terminal" evidence="7">
    <location>
        <begin position="176"/>
        <end position="330"/>
    </location>
</feature>
<dbReference type="Pfam" id="PF07970">
    <property type="entry name" value="COPIIcoated_ERV"/>
    <property type="match status" value="1"/>
</dbReference>
<dbReference type="PANTHER" id="PTHR10984:SF81">
    <property type="entry name" value="ER-DERIVED VESICLES PROTEIN ERV41"/>
    <property type="match status" value="1"/>
</dbReference>
<accession>A0A9P6LA08</accession>
<keyword evidence="2 6" id="KW-0812">Transmembrane</keyword>
<evidence type="ECO:0000256" key="3">
    <source>
        <dbReference type="ARBA" id="ARBA00022989"/>
    </source>
</evidence>
<reference evidence="9" key="2">
    <citation type="submission" date="2020-11" db="EMBL/GenBank/DDBJ databases">
        <authorList>
            <consortium name="DOE Joint Genome Institute"/>
            <person name="Kuo A."/>
            <person name="Miyauchi S."/>
            <person name="Kiss E."/>
            <person name="Drula E."/>
            <person name="Kohler A."/>
            <person name="Sanchez-Garcia M."/>
            <person name="Andreopoulos B."/>
            <person name="Barry K.W."/>
            <person name="Bonito G."/>
            <person name="Buee M."/>
            <person name="Carver A."/>
            <person name="Chen C."/>
            <person name="Cichocki N."/>
            <person name="Clum A."/>
            <person name="Culley D."/>
            <person name="Crous P.W."/>
            <person name="Fauchery L."/>
            <person name="Girlanda M."/>
            <person name="Hayes R."/>
            <person name="Keri Z."/>
            <person name="Labutti K."/>
            <person name="Lipzen A."/>
            <person name="Lombard V."/>
            <person name="Magnuson J."/>
            <person name="Maillard F."/>
            <person name="Morin E."/>
            <person name="Murat C."/>
            <person name="Nolan M."/>
            <person name="Ohm R."/>
            <person name="Pangilinan J."/>
            <person name="Pereira M."/>
            <person name="Perotto S."/>
            <person name="Peter M."/>
            <person name="Riley R."/>
            <person name="Sitrit Y."/>
            <person name="Stielow B."/>
            <person name="Szollosi G."/>
            <person name="Zifcakova L."/>
            <person name="Stursova M."/>
            <person name="Spatafora J.W."/>
            <person name="Tedersoo L."/>
            <person name="Vaario L.-M."/>
            <person name="Yamada A."/>
            <person name="Yan M."/>
            <person name="Wang P."/>
            <person name="Xu J."/>
            <person name="Bruns T."/>
            <person name="Baldrian P."/>
            <person name="Vilgalys R."/>
            <person name="Henrissat B."/>
            <person name="Grigoriev I.V."/>
            <person name="Hibbett D."/>
            <person name="Nagy L.G."/>
            <person name="Martin F.M."/>
        </authorList>
    </citation>
    <scope>NUCLEOTIDE SEQUENCE</scope>
    <source>
        <strain evidence="9">UH-Tt-Lm1</strain>
    </source>
</reference>
<feature type="region of interest" description="Disordered" evidence="5">
    <location>
        <begin position="347"/>
        <end position="373"/>
    </location>
</feature>
<dbReference type="Pfam" id="PF13850">
    <property type="entry name" value="ERGIC_N"/>
    <property type="match status" value="1"/>
</dbReference>
<feature type="transmembrane region" description="Helical" evidence="6">
    <location>
        <begin position="41"/>
        <end position="58"/>
    </location>
</feature>
<dbReference type="PANTHER" id="PTHR10984">
    <property type="entry name" value="ENDOPLASMIC RETICULUM-GOLGI INTERMEDIATE COMPARTMENT PROTEIN"/>
    <property type="match status" value="1"/>
</dbReference>
<name>A0A9P6LA08_9AGAM</name>
<feature type="compositionally biased region" description="Low complexity" evidence="5">
    <location>
        <begin position="437"/>
        <end position="456"/>
    </location>
</feature>
<dbReference type="InterPro" id="IPR012936">
    <property type="entry name" value="Erv_C"/>
</dbReference>
<organism evidence="9 10">
    <name type="scientific">Thelephora terrestris</name>
    <dbReference type="NCBI Taxonomy" id="56493"/>
    <lineage>
        <taxon>Eukaryota</taxon>
        <taxon>Fungi</taxon>
        <taxon>Dikarya</taxon>
        <taxon>Basidiomycota</taxon>
        <taxon>Agaricomycotina</taxon>
        <taxon>Agaricomycetes</taxon>
        <taxon>Thelephorales</taxon>
        <taxon>Thelephoraceae</taxon>
        <taxon>Thelephora</taxon>
    </lineage>
</organism>
<evidence type="ECO:0000256" key="2">
    <source>
        <dbReference type="ARBA" id="ARBA00022692"/>
    </source>
</evidence>
<dbReference type="AlphaFoldDB" id="A0A9P6LA08"/>
<dbReference type="GO" id="GO:0000139">
    <property type="term" value="C:Golgi membrane"/>
    <property type="evidence" value="ECO:0007669"/>
    <property type="project" value="TreeGrafter"/>
</dbReference>
<dbReference type="GO" id="GO:0006890">
    <property type="term" value="P:retrograde vesicle-mediated transport, Golgi to endoplasmic reticulum"/>
    <property type="evidence" value="ECO:0007669"/>
    <property type="project" value="TreeGrafter"/>
</dbReference>
<dbReference type="GO" id="GO:0005789">
    <property type="term" value="C:endoplasmic reticulum membrane"/>
    <property type="evidence" value="ECO:0007669"/>
    <property type="project" value="TreeGrafter"/>
</dbReference>
<evidence type="ECO:0000259" key="7">
    <source>
        <dbReference type="Pfam" id="PF07970"/>
    </source>
</evidence>